<evidence type="ECO:0000313" key="2">
    <source>
        <dbReference type="EMBL" id="KAJ8036634.1"/>
    </source>
</evidence>
<organism evidence="2 3">
    <name type="scientific">Holothuria leucospilota</name>
    <name type="common">Black long sea cucumber</name>
    <name type="synonym">Mertensiothuria leucospilota</name>
    <dbReference type="NCBI Taxonomy" id="206669"/>
    <lineage>
        <taxon>Eukaryota</taxon>
        <taxon>Metazoa</taxon>
        <taxon>Echinodermata</taxon>
        <taxon>Eleutherozoa</taxon>
        <taxon>Echinozoa</taxon>
        <taxon>Holothuroidea</taxon>
        <taxon>Aspidochirotacea</taxon>
        <taxon>Aspidochirotida</taxon>
        <taxon>Holothuriidae</taxon>
        <taxon>Holothuria</taxon>
    </lineage>
</organism>
<dbReference type="EMBL" id="JAIZAY010000009">
    <property type="protein sequence ID" value="KAJ8036634.1"/>
    <property type="molecule type" value="Genomic_DNA"/>
</dbReference>
<feature type="region of interest" description="Disordered" evidence="1">
    <location>
        <begin position="61"/>
        <end position="114"/>
    </location>
</feature>
<sequence length="140" mass="16823">MVMGRDFIVLWWRLQVIWGHQRSKSKISQEFPRSFSGSSEFKKQNFSKIPKIIIWRHKRLKSKNSKDRHRVTRSRKANIFTNSQDRHRGHKRSKSIISQEFPRSSSGLPADKKQKFSRVPKIKYEPKKLFFQHVKIAFDQ</sequence>
<dbReference type="AlphaFoldDB" id="A0A9Q1C1Y7"/>
<dbReference type="Proteomes" id="UP001152320">
    <property type="component" value="Chromosome 9"/>
</dbReference>
<reference evidence="2" key="1">
    <citation type="submission" date="2021-10" db="EMBL/GenBank/DDBJ databases">
        <title>Tropical sea cucumber genome reveals ecological adaptation and Cuvierian tubules defense mechanism.</title>
        <authorList>
            <person name="Chen T."/>
        </authorList>
    </citation>
    <scope>NUCLEOTIDE SEQUENCE</scope>
    <source>
        <strain evidence="2">Nanhai2018</strain>
        <tissue evidence="2">Muscle</tissue>
    </source>
</reference>
<gene>
    <name evidence="2" type="ORF">HOLleu_20668</name>
</gene>
<proteinExistence type="predicted"/>
<feature type="compositionally biased region" description="Polar residues" evidence="1">
    <location>
        <begin position="95"/>
        <end position="107"/>
    </location>
</feature>
<protein>
    <submittedName>
        <fullName evidence="2">Uncharacterized protein</fullName>
    </submittedName>
</protein>
<evidence type="ECO:0000313" key="3">
    <source>
        <dbReference type="Proteomes" id="UP001152320"/>
    </source>
</evidence>
<accession>A0A9Q1C1Y7</accession>
<comment type="caution">
    <text evidence="2">The sequence shown here is derived from an EMBL/GenBank/DDBJ whole genome shotgun (WGS) entry which is preliminary data.</text>
</comment>
<keyword evidence="3" id="KW-1185">Reference proteome</keyword>
<feature type="compositionally biased region" description="Basic residues" evidence="1">
    <location>
        <begin position="61"/>
        <end position="76"/>
    </location>
</feature>
<evidence type="ECO:0000256" key="1">
    <source>
        <dbReference type="SAM" id="MobiDB-lite"/>
    </source>
</evidence>
<name>A0A9Q1C1Y7_HOLLE</name>